<dbReference type="Pfam" id="PF04969">
    <property type="entry name" value="CS"/>
    <property type="match status" value="1"/>
</dbReference>
<gene>
    <name evidence="3" type="ORF">PROFUN_11412</name>
</gene>
<dbReference type="GO" id="GO:0051082">
    <property type="term" value="F:unfolded protein binding"/>
    <property type="evidence" value="ECO:0007669"/>
    <property type="project" value="TreeGrafter"/>
</dbReference>
<sequence length="135" mass="15275">MSSQTIYEWDQTLDEVNLYTKPPPGFTAKMVDCKITSTKLTLGFKGKPPFINEELYLPVKSKDSLWMKAKMNRGEIWLGALKAHVTEDSSVEQEKTKQQLMLQRFQEENPGFDFSGAEFSGSAPDPRSFMGGMNL</sequence>
<dbReference type="OrthoDB" id="515366at2759"/>
<dbReference type="InterPro" id="IPR008978">
    <property type="entry name" value="HSP20-like_chaperone"/>
</dbReference>
<evidence type="ECO:0000256" key="1">
    <source>
        <dbReference type="SAM" id="MobiDB-lite"/>
    </source>
</evidence>
<keyword evidence="4" id="KW-1185">Reference proteome</keyword>
<evidence type="ECO:0000313" key="4">
    <source>
        <dbReference type="Proteomes" id="UP000241769"/>
    </source>
</evidence>
<evidence type="ECO:0000259" key="2">
    <source>
        <dbReference type="PROSITE" id="PS51203"/>
    </source>
</evidence>
<dbReference type="EMBL" id="MDYQ01000136">
    <property type="protein sequence ID" value="PRP80857.1"/>
    <property type="molecule type" value="Genomic_DNA"/>
</dbReference>
<feature type="region of interest" description="Disordered" evidence="1">
    <location>
        <begin position="116"/>
        <end position="135"/>
    </location>
</feature>
<dbReference type="CDD" id="cd06467">
    <property type="entry name" value="p23_NUDC_like"/>
    <property type="match status" value="1"/>
</dbReference>
<feature type="domain" description="CS" evidence="2">
    <location>
        <begin position="2"/>
        <end position="92"/>
    </location>
</feature>
<dbReference type="GO" id="GO:0005737">
    <property type="term" value="C:cytoplasm"/>
    <property type="evidence" value="ECO:0007669"/>
    <property type="project" value="TreeGrafter"/>
</dbReference>
<dbReference type="FunCoup" id="A0A2P6NA86">
    <property type="interactions" value="14"/>
</dbReference>
<reference evidence="3 4" key="1">
    <citation type="journal article" date="2018" name="Genome Biol. Evol.">
        <title>Multiple Roots of Fruiting Body Formation in Amoebozoa.</title>
        <authorList>
            <person name="Hillmann F."/>
            <person name="Forbes G."/>
            <person name="Novohradska S."/>
            <person name="Ferling I."/>
            <person name="Riege K."/>
            <person name="Groth M."/>
            <person name="Westermann M."/>
            <person name="Marz M."/>
            <person name="Spaller T."/>
            <person name="Winckler T."/>
            <person name="Schaap P."/>
            <person name="Glockner G."/>
        </authorList>
    </citation>
    <scope>NUCLEOTIDE SEQUENCE [LARGE SCALE GENOMIC DNA]</scope>
    <source>
        <strain evidence="3 4">Jena</strain>
    </source>
</reference>
<dbReference type="Gene3D" id="2.60.40.790">
    <property type="match status" value="1"/>
</dbReference>
<name>A0A2P6NA86_9EUKA</name>
<accession>A0A2P6NA86</accession>
<evidence type="ECO:0000313" key="3">
    <source>
        <dbReference type="EMBL" id="PRP80857.1"/>
    </source>
</evidence>
<proteinExistence type="predicted"/>
<dbReference type="InterPro" id="IPR037898">
    <property type="entry name" value="NudC_fam"/>
</dbReference>
<dbReference type="SUPFAM" id="SSF49764">
    <property type="entry name" value="HSP20-like chaperones"/>
    <property type="match status" value="1"/>
</dbReference>
<dbReference type="InParanoid" id="A0A2P6NA86"/>
<dbReference type="Proteomes" id="UP000241769">
    <property type="component" value="Unassembled WGS sequence"/>
</dbReference>
<organism evidence="3 4">
    <name type="scientific">Planoprotostelium fungivorum</name>
    <dbReference type="NCBI Taxonomy" id="1890364"/>
    <lineage>
        <taxon>Eukaryota</taxon>
        <taxon>Amoebozoa</taxon>
        <taxon>Evosea</taxon>
        <taxon>Variosea</taxon>
        <taxon>Cavosteliida</taxon>
        <taxon>Cavosteliaceae</taxon>
        <taxon>Planoprotostelium</taxon>
    </lineage>
</organism>
<dbReference type="PANTHER" id="PTHR12356:SF18">
    <property type="entry name" value="NUDC DOMAIN-CONTAINING PROTEIN 2"/>
    <property type="match status" value="1"/>
</dbReference>
<dbReference type="STRING" id="1890364.A0A2P6NA86"/>
<dbReference type="GO" id="GO:0006457">
    <property type="term" value="P:protein folding"/>
    <property type="evidence" value="ECO:0007669"/>
    <property type="project" value="TreeGrafter"/>
</dbReference>
<comment type="caution">
    <text evidence="3">The sequence shown here is derived from an EMBL/GenBank/DDBJ whole genome shotgun (WGS) entry which is preliminary data.</text>
</comment>
<protein>
    <submittedName>
        <fullName evidence="3">Putative nuclear movement domain-containing protein</fullName>
    </submittedName>
</protein>
<dbReference type="AlphaFoldDB" id="A0A2P6NA86"/>
<dbReference type="PROSITE" id="PS51203">
    <property type="entry name" value="CS"/>
    <property type="match status" value="1"/>
</dbReference>
<dbReference type="InterPro" id="IPR007052">
    <property type="entry name" value="CS_dom"/>
</dbReference>
<dbReference type="PANTHER" id="PTHR12356">
    <property type="entry name" value="NUCLEAR MOVEMENT PROTEIN NUDC"/>
    <property type="match status" value="1"/>
</dbReference>